<dbReference type="Gene3D" id="1.10.10.10">
    <property type="entry name" value="Winged helix-like DNA-binding domain superfamily/Winged helix DNA-binding domain"/>
    <property type="match status" value="1"/>
</dbReference>
<accession>A0A5P2CHZ2</accession>
<evidence type="ECO:0000313" key="3">
    <source>
        <dbReference type="EMBL" id="QES42464.1"/>
    </source>
</evidence>
<dbReference type="InterPro" id="IPR005561">
    <property type="entry name" value="ANTAR"/>
</dbReference>
<evidence type="ECO:0000256" key="1">
    <source>
        <dbReference type="SAM" id="Coils"/>
    </source>
</evidence>
<dbReference type="EMBL" id="CP029191">
    <property type="protein sequence ID" value="QES42464.1"/>
    <property type="molecule type" value="Genomic_DNA"/>
</dbReference>
<dbReference type="InterPro" id="IPR011006">
    <property type="entry name" value="CheY-like_superfamily"/>
</dbReference>
<dbReference type="InterPro" id="IPR036388">
    <property type="entry name" value="WH-like_DNA-bd_sf"/>
</dbReference>
<dbReference type="GO" id="GO:0003723">
    <property type="term" value="F:RNA binding"/>
    <property type="evidence" value="ECO:0007669"/>
    <property type="project" value="InterPro"/>
</dbReference>
<proteinExistence type="predicted"/>
<dbReference type="SUPFAM" id="SSF52172">
    <property type="entry name" value="CheY-like"/>
    <property type="match status" value="1"/>
</dbReference>
<feature type="domain" description="ANTAR" evidence="2">
    <location>
        <begin position="51"/>
        <end position="112"/>
    </location>
</feature>
<sequence length="146" mass="16182">MAVDVNVLLKDLDATRERSLRLMLRAHRASEVSNRLVAESRRRVTRLQSEAEALRRENAQLHRALTGRPVVDQARGILMAVGAHGPQGAWKVLVDTSQRTNTKLRLVAEMVVAGTTDKPVPPRIAAQLRQSLNQYTAERSPRSACG</sequence>
<dbReference type="Proteomes" id="UP000324015">
    <property type="component" value="Chromosome"/>
</dbReference>
<evidence type="ECO:0000259" key="2">
    <source>
        <dbReference type="PROSITE" id="PS50921"/>
    </source>
</evidence>
<dbReference type="AlphaFoldDB" id="A0A5P2CHZ2"/>
<feature type="coiled-coil region" evidence="1">
    <location>
        <begin position="37"/>
        <end position="64"/>
    </location>
</feature>
<dbReference type="Pfam" id="PF03861">
    <property type="entry name" value="ANTAR"/>
    <property type="match status" value="1"/>
</dbReference>
<organism evidence="3 4">
    <name type="scientific">Streptomyces venezuelae</name>
    <dbReference type="NCBI Taxonomy" id="54571"/>
    <lineage>
        <taxon>Bacteria</taxon>
        <taxon>Bacillati</taxon>
        <taxon>Actinomycetota</taxon>
        <taxon>Actinomycetes</taxon>
        <taxon>Kitasatosporales</taxon>
        <taxon>Streptomycetaceae</taxon>
        <taxon>Streptomyces</taxon>
    </lineage>
</organism>
<reference evidence="3 4" key="1">
    <citation type="submission" date="2018-05" db="EMBL/GenBank/DDBJ databases">
        <title>Streptomyces venezuelae.</title>
        <authorList>
            <person name="Kim W."/>
            <person name="Lee N."/>
            <person name="Cho B.-K."/>
        </authorList>
    </citation>
    <scope>NUCLEOTIDE SEQUENCE [LARGE SCALE GENOMIC DNA]</scope>
    <source>
        <strain evidence="3 4">ATCC 14585</strain>
    </source>
</reference>
<dbReference type="PROSITE" id="PS50921">
    <property type="entry name" value="ANTAR"/>
    <property type="match status" value="1"/>
</dbReference>
<keyword evidence="1" id="KW-0175">Coiled coil</keyword>
<dbReference type="SMART" id="SM01012">
    <property type="entry name" value="ANTAR"/>
    <property type="match status" value="1"/>
</dbReference>
<evidence type="ECO:0000313" key="4">
    <source>
        <dbReference type="Proteomes" id="UP000324015"/>
    </source>
</evidence>
<name>A0A5P2CHZ2_STRVZ</name>
<protein>
    <submittedName>
        <fullName evidence="3">ANTAR domain-containing protein</fullName>
    </submittedName>
</protein>
<gene>
    <name evidence="3" type="ORF">DEJ49_17015</name>
</gene>